<dbReference type="EMBL" id="BDFE01000009">
    <property type="protein sequence ID" value="GAU08174.1"/>
    <property type="molecule type" value="Genomic_DNA"/>
</dbReference>
<accession>A0A194AHD9</accession>
<dbReference type="PANTHER" id="PTHR36985:SF1">
    <property type="entry name" value="TRANSLOCATION AND ASSEMBLY MODULE SUBUNIT TAMB"/>
    <property type="match status" value="1"/>
</dbReference>
<dbReference type="Proteomes" id="UP000095200">
    <property type="component" value="Unassembled WGS sequence"/>
</dbReference>
<dbReference type="GO" id="GO:0005886">
    <property type="term" value="C:plasma membrane"/>
    <property type="evidence" value="ECO:0007669"/>
    <property type="project" value="InterPro"/>
</dbReference>
<dbReference type="Pfam" id="PF04357">
    <property type="entry name" value="TamB"/>
    <property type="match status" value="1"/>
</dbReference>
<dbReference type="PANTHER" id="PTHR36985">
    <property type="entry name" value="TRANSLOCATION AND ASSEMBLY MODULE SUBUNIT TAMB"/>
    <property type="match status" value="1"/>
</dbReference>
<evidence type="ECO:0000256" key="3">
    <source>
        <dbReference type="ARBA" id="ARBA00022989"/>
    </source>
</evidence>
<organism evidence="6 7">
    <name type="scientific">Desulfoplanes formicivorans</name>
    <dbReference type="NCBI Taxonomy" id="1592317"/>
    <lineage>
        <taxon>Bacteria</taxon>
        <taxon>Pseudomonadati</taxon>
        <taxon>Thermodesulfobacteriota</taxon>
        <taxon>Desulfovibrionia</taxon>
        <taxon>Desulfovibrionales</taxon>
        <taxon>Desulfoplanaceae</taxon>
        <taxon>Desulfoplanes</taxon>
    </lineage>
</organism>
<dbReference type="GO" id="GO:0097347">
    <property type="term" value="C:TAM protein secretion complex"/>
    <property type="evidence" value="ECO:0007669"/>
    <property type="project" value="TreeGrafter"/>
</dbReference>
<dbReference type="InterPro" id="IPR007452">
    <property type="entry name" value="TamB_C"/>
</dbReference>
<gene>
    <name evidence="6" type="ORF">DPF_0877</name>
</gene>
<evidence type="ECO:0000259" key="5">
    <source>
        <dbReference type="Pfam" id="PF04357"/>
    </source>
</evidence>
<keyword evidence="2" id="KW-0812">Transmembrane</keyword>
<name>A0A194AHD9_9BACT</name>
<evidence type="ECO:0000313" key="6">
    <source>
        <dbReference type="EMBL" id="GAU08174.1"/>
    </source>
</evidence>
<comment type="subcellular location">
    <subcellularLocation>
        <location evidence="1">Membrane</location>
        <topology evidence="1">Single-pass membrane protein</topology>
    </subcellularLocation>
</comment>
<reference evidence="7" key="1">
    <citation type="submission" date="2016-06" db="EMBL/GenBank/DDBJ databases">
        <title>Draft genome sequence of Desulfoplanes formicivorans strain Pf12B.</title>
        <authorList>
            <person name="Watanabe M."/>
            <person name="Kojima H."/>
            <person name="Fukui M."/>
        </authorList>
    </citation>
    <scope>NUCLEOTIDE SEQUENCE [LARGE SCALE GENOMIC DNA]</scope>
    <source>
        <strain evidence="7">Pf12B</strain>
    </source>
</reference>
<proteinExistence type="predicted"/>
<keyword evidence="4" id="KW-0472">Membrane</keyword>
<comment type="caution">
    <text evidence="6">The sequence shown here is derived from an EMBL/GenBank/DDBJ whole genome shotgun (WGS) entry which is preliminary data.</text>
</comment>
<sequence length="1429" mass="152101">MILLGGSGLVLVVVIGLVLLGALTTQPGLKLLEHGVNRFQSTTRISGLHGNLWGRFGVEQCSLADANGTWLTINDLGCQWEPVRLFHKKLHILSVQAARMDLARWPEATETTSPTPSTRFSLQTPWWFPALTINKLGIARLGLGTDIPGSVPLLTLEGSAELTSFTGPGRIQVHLHPLDQTTPQLDFSALLDDDSLQCSGRYDDPAGLTTAFLAGYADPLPITIHFQGSGQARAYQGTLTAKADTMGTVQMRGQWSQHNGSLKGTVLLEQHGQLADLADTIGEQIGVDLQASTDRLGQELTTDFALAGTWMTLSGTSRVRLDQNNTDTSFELRHNDPNRLGVFLGMGIRKLAPLTGSIKGPLTSPTLWCSVTAGLLESDQIRMENPRISLHAQPSPDTGTTYAATLHVSLADIILPDILHSGPVDIRTMFDALGGKQVQVRLQTTGPLQMQGSGSFTPESGTVSAAFSGNATLGTLLTPDLGPVPESMTLSGQVQGNVVNRQGTGQLAMRCGRFTRGPDWLHALLGPSSTLQLATTINPHVITLTSLTLNATHVQAAGNGTVWPDRQAYQANVKGTLQTAPLGLDPAHLRAMDLTSELAGNSDRLSCAVSALPVTTPTSTFPLTRIAANATLNNLNTAPAGTWAARMQTVSGPLDLSGDLNLTTGVAIPHGKLQGLGLKGTFLVDMPSNKPLTTVRGHMAASSLEPVGTLLQQPVKGSLDMTGSYTGTSDTRRLSLSGWAHDLAYGQTLTIAGANLNRLHLDMDRPDQPDLELTIDNIAAGNLHLEKTLFRTAREGTGVHLAMEVEGTRPARMQLALEGQTRSDHQGRSLRLNTLEGAWDRIPIRLVAPTELSGSNTTLQLDPTTLTLGNGTLHARMHQDAQQIHASLDLKDFPLASLQRLAPVPLPAGNLTAQASLEGPLEYPNVQTTVLIDHLAERPSQDDDALAGTLRINAHTTRDRLEATASLSGLGSPPLRIAADLPFALGLRPFKALMSKTDPLKVTAQGKIDLATLGDILAPADLEMAGNLDLDAAATGTMNAPRLSGTLRLDKGRIEYVRTGTLVEQLQALIRLNTDQIILESCSATDGETGRLEAQGSLTIPLQNPLSYEISTSLHGTRLLATDTLTAWVDGTCKAHGNASETWLRGNVTIPRADLDISRNPDPSLVPVAVREIHVQPEHQVVPEAQASPPADINLDMAVTIPGRMFVRGRGLESEWKGALKVTGKTAAPAISGTLTSVRGSLAFAGRDLNLTTGNIQFDGAYPPNPVLNIITTASIKSTDVQVKVQGTAQKPDLLMEASPSLPEDEILALLLFGSSAAQLNPMQALQLANTTRNLTGNRKQSGSNLMGFIRSLLGVDTIKVGSENSDGEMQVGVGKYLTDSIYVELEKGLTSDEDAVSAEMELTPNIGVETEVGTDSTGKAGIYWKRDY</sequence>
<protein>
    <recommendedName>
        <fullName evidence="5">Translocation and assembly module TamB C-terminal domain-containing protein</fullName>
    </recommendedName>
</protein>
<dbReference type="STRING" id="1592317.DPF_0877"/>
<feature type="domain" description="Translocation and assembly module TamB C-terminal" evidence="5">
    <location>
        <begin position="1083"/>
        <end position="1429"/>
    </location>
</feature>
<evidence type="ECO:0000256" key="2">
    <source>
        <dbReference type="ARBA" id="ARBA00022692"/>
    </source>
</evidence>
<keyword evidence="7" id="KW-1185">Reference proteome</keyword>
<dbReference type="GO" id="GO:0009306">
    <property type="term" value="P:protein secretion"/>
    <property type="evidence" value="ECO:0007669"/>
    <property type="project" value="InterPro"/>
</dbReference>
<evidence type="ECO:0000256" key="1">
    <source>
        <dbReference type="ARBA" id="ARBA00004167"/>
    </source>
</evidence>
<evidence type="ECO:0000313" key="7">
    <source>
        <dbReference type="Proteomes" id="UP000095200"/>
    </source>
</evidence>
<evidence type="ECO:0000256" key="4">
    <source>
        <dbReference type="ARBA" id="ARBA00023136"/>
    </source>
</evidence>
<keyword evidence="3" id="KW-1133">Transmembrane helix</keyword>